<dbReference type="Proteomes" id="UP000501690">
    <property type="component" value="Linkage Group LG5"/>
</dbReference>
<dbReference type="InterPro" id="IPR009057">
    <property type="entry name" value="Homeodomain-like_sf"/>
</dbReference>
<evidence type="ECO:0000256" key="3">
    <source>
        <dbReference type="ARBA" id="ARBA00023015"/>
    </source>
</evidence>
<feature type="domain" description="Myb-like" evidence="7">
    <location>
        <begin position="9"/>
        <end position="62"/>
    </location>
</feature>
<dbReference type="PANTHER" id="PTHR48000:SF67">
    <property type="entry name" value="MYB-LIKE DNA-BINDING DOMAIN CONTAINING PROTEIN, EXPRESSED"/>
    <property type="match status" value="1"/>
</dbReference>
<dbReference type="EMBL" id="CP039349">
    <property type="protein sequence ID" value="QCD91994.1"/>
    <property type="molecule type" value="Genomic_DNA"/>
</dbReference>
<evidence type="ECO:0000313" key="9">
    <source>
        <dbReference type="EMBL" id="QCD91994.1"/>
    </source>
</evidence>
<dbReference type="SMART" id="SM00717">
    <property type="entry name" value="SANT"/>
    <property type="match status" value="2"/>
</dbReference>
<feature type="domain" description="HTH myb-type" evidence="8">
    <location>
        <begin position="89"/>
        <end position="119"/>
    </location>
</feature>
<keyword evidence="4" id="KW-0238">DNA-binding</keyword>
<dbReference type="InterPro" id="IPR017930">
    <property type="entry name" value="Myb_dom"/>
</dbReference>
<evidence type="ECO:0000313" key="10">
    <source>
        <dbReference type="Proteomes" id="UP000501690"/>
    </source>
</evidence>
<dbReference type="OrthoDB" id="2143914at2759"/>
<evidence type="ECO:0000259" key="8">
    <source>
        <dbReference type="PROSITE" id="PS51294"/>
    </source>
</evidence>
<evidence type="ECO:0000256" key="6">
    <source>
        <dbReference type="ARBA" id="ARBA00023242"/>
    </source>
</evidence>
<dbReference type="GO" id="GO:0005634">
    <property type="term" value="C:nucleus"/>
    <property type="evidence" value="ECO:0007669"/>
    <property type="project" value="UniProtKB-SubCell"/>
</dbReference>
<evidence type="ECO:0000256" key="4">
    <source>
        <dbReference type="ARBA" id="ARBA00023125"/>
    </source>
</evidence>
<name>A0A4D6LVR7_VIGUN</name>
<keyword evidence="10" id="KW-1185">Reference proteome</keyword>
<comment type="subcellular location">
    <subcellularLocation>
        <location evidence="1">Nucleus</location>
    </subcellularLocation>
</comment>
<dbReference type="FunFam" id="1.10.10.60:FF:000015">
    <property type="entry name" value="Transcription factor RAX3"/>
    <property type="match status" value="1"/>
</dbReference>
<keyword evidence="5" id="KW-0804">Transcription</keyword>
<dbReference type="AlphaFoldDB" id="A0A4D6LVR7"/>
<proteinExistence type="predicted"/>
<evidence type="ECO:0000256" key="1">
    <source>
        <dbReference type="ARBA" id="ARBA00004123"/>
    </source>
</evidence>
<keyword evidence="6" id="KW-0539">Nucleus</keyword>
<dbReference type="Gramene" id="Vigun04g004400.1.v1.2">
    <property type="protein sequence ID" value="Vigun04g004400.1.v1.2"/>
    <property type="gene ID" value="Vigun04g004400.v1.2"/>
</dbReference>
<evidence type="ECO:0000256" key="5">
    <source>
        <dbReference type="ARBA" id="ARBA00023163"/>
    </source>
</evidence>
<protein>
    <submittedName>
        <fullName evidence="9">Myb proto-oncogene protein</fullName>
    </submittedName>
</protein>
<evidence type="ECO:0000256" key="2">
    <source>
        <dbReference type="ARBA" id="ARBA00022737"/>
    </source>
</evidence>
<dbReference type="GO" id="GO:0003677">
    <property type="term" value="F:DNA binding"/>
    <property type="evidence" value="ECO:0007669"/>
    <property type="project" value="UniProtKB-KW"/>
</dbReference>
<dbReference type="Pfam" id="PF00249">
    <property type="entry name" value="Myb_DNA-binding"/>
    <property type="match status" value="2"/>
</dbReference>
<dbReference type="PROSITE" id="PS50090">
    <property type="entry name" value="MYB_LIKE"/>
    <property type="match status" value="2"/>
</dbReference>
<dbReference type="CDD" id="cd00167">
    <property type="entry name" value="SANT"/>
    <property type="match status" value="2"/>
</dbReference>
<evidence type="ECO:0000259" key="7">
    <source>
        <dbReference type="PROSITE" id="PS50090"/>
    </source>
</evidence>
<accession>A0A4D6LVR7</accession>
<reference evidence="9 10" key="1">
    <citation type="submission" date="2019-04" db="EMBL/GenBank/DDBJ databases">
        <title>An improved genome assembly and genetic linkage map for asparagus bean, Vigna unguiculata ssp. sesquipedialis.</title>
        <authorList>
            <person name="Xia Q."/>
            <person name="Zhang R."/>
            <person name="Dong Y."/>
        </authorList>
    </citation>
    <scope>NUCLEOTIDE SEQUENCE [LARGE SCALE GENOMIC DNA]</scope>
    <source>
        <tissue evidence="9">Leaf</tissue>
    </source>
</reference>
<feature type="domain" description="Myb-like" evidence="7">
    <location>
        <begin position="89"/>
        <end position="115"/>
    </location>
</feature>
<dbReference type="SUPFAM" id="SSF46689">
    <property type="entry name" value="Homeodomain-like"/>
    <property type="match status" value="1"/>
</dbReference>
<dbReference type="PANTHER" id="PTHR48000">
    <property type="entry name" value="OS09G0431300 PROTEIN"/>
    <property type="match status" value="1"/>
</dbReference>
<sequence length="253" mass="28281">MGRAPCCDKSIVKKGPWSPDEDLTLKNYLHKHGTAGNWIALPKKAGLKRCGKSCRLRWLNYLRPHIKLEVSLKRKIKLSAPFMPPLEAGNKWSLIAAQLPGRTDNDVKNHWNTKLKKKFVAENSTSSSQHFSSSSTVQPQVEAFLLNQKNSTWFDSYNILDPLIPMPQELESFGGSSYSAPLSNNEISLPTFNAASLAQQNEEDAQWFGYDYAGEDDDPNLLELVLDDLLINHGLASSDHTVANLDSFYSSKT</sequence>
<keyword evidence="3" id="KW-0805">Transcription regulation</keyword>
<dbReference type="PROSITE" id="PS51294">
    <property type="entry name" value="HTH_MYB"/>
    <property type="match status" value="2"/>
</dbReference>
<feature type="domain" description="HTH myb-type" evidence="8">
    <location>
        <begin position="9"/>
        <end position="66"/>
    </location>
</feature>
<organism evidence="9 10">
    <name type="scientific">Vigna unguiculata</name>
    <name type="common">Cowpea</name>
    <dbReference type="NCBI Taxonomy" id="3917"/>
    <lineage>
        <taxon>Eukaryota</taxon>
        <taxon>Viridiplantae</taxon>
        <taxon>Streptophyta</taxon>
        <taxon>Embryophyta</taxon>
        <taxon>Tracheophyta</taxon>
        <taxon>Spermatophyta</taxon>
        <taxon>Magnoliopsida</taxon>
        <taxon>eudicotyledons</taxon>
        <taxon>Gunneridae</taxon>
        <taxon>Pentapetalae</taxon>
        <taxon>rosids</taxon>
        <taxon>fabids</taxon>
        <taxon>Fabales</taxon>
        <taxon>Fabaceae</taxon>
        <taxon>Papilionoideae</taxon>
        <taxon>50 kb inversion clade</taxon>
        <taxon>NPAAA clade</taxon>
        <taxon>indigoferoid/millettioid clade</taxon>
        <taxon>Phaseoleae</taxon>
        <taxon>Vigna</taxon>
    </lineage>
</organism>
<keyword evidence="2" id="KW-0677">Repeat</keyword>
<dbReference type="InterPro" id="IPR001005">
    <property type="entry name" value="SANT/Myb"/>
</dbReference>
<gene>
    <name evidence="9" type="ORF">DEO72_LG5g50</name>
</gene>
<dbReference type="Gene3D" id="1.10.10.60">
    <property type="entry name" value="Homeodomain-like"/>
    <property type="match status" value="2"/>
</dbReference>